<comment type="caution">
    <text evidence="6">The sequence shown here is derived from an EMBL/GenBank/DDBJ whole genome shotgun (WGS) entry which is preliminary data.</text>
</comment>
<dbReference type="InterPro" id="IPR035977">
    <property type="entry name" value="Ribosomal_bL36_sp"/>
</dbReference>
<evidence type="ECO:0000256" key="5">
    <source>
        <dbReference type="RuleBase" id="RU000571"/>
    </source>
</evidence>
<proteinExistence type="inferred from homology"/>
<dbReference type="GO" id="GO:0006412">
    <property type="term" value="P:translation"/>
    <property type="evidence" value="ECO:0007669"/>
    <property type="project" value="UniProtKB-UniRule"/>
</dbReference>
<evidence type="ECO:0000313" key="7">
    <source>
        <dbReference type="Proteomes" id="UP000179005"/>
    </source>
</evidence>
<dbReference type="GO" id="GO:0005840">
    <property type="term" value="C:ribosome"/>
    <property type="evidence" value="ECO:0007669"/>
    <property type="project" value="UniProtKB-KW"/>
</dbReference>
<dbReference type="GO" id="GO:1990904">
    <property type="term" value="C:ribonucleoprotein complex"/>
    <property type="evidence" value="ECO:0007669"/>
    <property type="project" value="UniProtKB-KW"/>
</dbReference>
<dbReference type="Pfam" id="PF00444">
    <property type="entry name" value="Ribosomal_L36"/>
    <property type="match status" value="1"/>
</dbReference>
<dbReference type="GO" id="GO:0005737">
    <property type="term" value="C:cytoplasm"/>
    <property type="evidence" value="ECO:0007669"/>
    <property type="project" value="UniProtKB-ARBA"/>
</dbReference>
<protein>
    <recommendedName>
        <fullName evidence="4">Large ribosomal subunit protein bL36</fullName>
    </recommendedName>
</protein>
<name>A0A1F4VAQ6_UNCKA</name>
<dbReference type="PROSITE" id="PS00828">
    <property type="entry name" value="RIBOSOMAL_L36"/>
    <property type="match status" value="1"/>
</dbReference>
<dbReference type="PANTHER" id="PTHR42888">
    <property type="entry name" value="50S RIBOSOMAL PROTEIN L36, CHLOROPLASTIC"/>
    <property type="match status" value="1"/>
</dbReference>
<evidence type="ECO:0000256" key="2">
    <source>
        <dbReference type="ARBA" id="ARBA00022980"/>
    </source>
</evidence>
<evidence type="ECO:0000256" key="1">
    <source>
        <dbReference type="ARBA" id="ARBA00007645"/>
    </source>
</evidence>
<dbReference type="InterPro" id="IPR000473">
    <property type="entry name" value="Ribosomal_bL36"/>
</dbReference>
<dbReference type="STRING" id="1802619.A2797_00465"/>
<keyword evidence="2 4" id="KW-0689">Ribosomal protein</keyword>
<dbReference type="PANTHER" id="PTHR42888:SF1">
    <property type="entry name" value="LARGE RIBOSOMAL SUBUNIT PROTEIN BL36C"/>
    <property type="match status" value="1"/>
</dbReference>
<dbReference type="GO" id="GO:0003735">
    <property type="term" value="F:structural constituent of ribosome"/>
    <property type="evidence" value="ECO:0007669"/>
    <property type="project" value="InterPro"/>
</dbReference>
<evidence type="ECO:0000313" key="6">
    <source>
        <dbReference type="EMBL" id="OGC53990.1"/>
    </source>
</evidence>
<gene>
    <name evidence="4" type="primary">rpmJ</name>
    <name evidence="6" type="ORF">A2797_00465</name>
</gene>
<dbReference type="Proteomes" id="UP000179005">
    <property type="component" value="Unassembled WGS sequence"/>
</dbReference>
<organism evidence="6 7">
    <name type="scientific">candidate division WWE3 bacterium RIFCSPHIGHO2_01_FULL_48_15</name>
    <dbReference type="NCBI Taxonomy" id="1802619"/>
    <lineage>
        <taxon>Bacteria</taxon>
        <taxon>Katanobacteria</taxon>
    </lineage>
</organism>
<accession>A0A1F4VAQ6</accession>
<dbReference type="AlphaFoldDB" id="A0A1F4VAQ6"/>
<evidence type="ECO:0000256" key="4">
    <source>
        <dbReference type="HAMAP-Rule" id="MF_00251"/>
    </source>
</evidence>
<dbReference type="NCBIfam" id="TIGR01022">
    <property type="entry name" value="rpmJ_bact"/>
    <property type="match status" value="1"/>
</dbReference>
<evidence type="ECO:0000256" key="3">
    <source>
        <dbReference type="ARBA" id="ARBA00023274"/>
    </source>
</evidence>
<dbReference type="HAMAP" id="MF_00251">
    <property type="entry name" value="Ribosomal_bL36"/>
    <property type="match status" value="1"/>
</dbReference>
<comment type="similarity">
    <text evidence="1 4 5">Belongs to the bacterial ribosomal protein bL36 family.</text>
</comment>
<sequence>MKVRASVKKICKDCKIVRREGRLYVVCKNPKHKQRQG</sequence>
<dbReference type="EMBL" id="MEVC01000025">
    <property type="protein sequence ID" value="OGC53990.1"/>
    <property type="molecule type" value="Genomic_DNA"/>
</dbReference>
<keyword evidence="3 4" id="KW-0687">Ribonucleoprotein</keyword>
<reference evidence="6 7" key="1">
    <citation type="journal article" date="2016" name="Nat. Commun.">
        <title>Thousands of microbial genomes shed light on interconnected biogeochemical processes in an aquifer system.</title>
        <authorList>
            <person name="Anantharaman K."/>
            <person name="Brown C.T."/>
            <person name="Hug L.A."/>
            <person name="Sharon I."/>
            <person name="Castelle C.J."/>
            <person name="Probst A.J."/>
            <person name="Thomas B.C."/>
            <person name="Singh A."/>
            <person name="Wilkins M.J."/>
            <person name="Karaoz U."/>
            <person name="Brodie E.L."/>
            <person name="Williams K.H."/>
            <person name="Hubbard S.S."/>
            <person name="Banfield J.F."/>
        </authorList>
    </citation>
    <scope>NUCLEOTIDE SEQUENCE [LARGE SCALE GENOMIC DNA]</scope>
</reference>
<dbReference type="SUPFAM" id="SSF57840">
    <property type="entry name" value="Ribosomal protein L36"/>
    <property type="match status" value="1"/>
</dbReference>